<proteinExistence type="predicted"/>
<name>A0A178HEN1_9LACT</name>
<accession>A0A178HEN1</accession>
<protein>
    <submittedName>
        <fullName evidence="1">DUF4231 domain-containing protein</fullName>
    </submittedName>
</protein>
<dbReference type="GeneID" id="86971615"/>
<dbReference type="NCBIfam" id="NF033634">
    <property type="entry name" value="SLATT_1"/>
    <property type="match status" value="1"/>
</dbReference>
<reference evidence="1 2" key="1">
    <citation type="submission" date="2018-04" db="EMBL/GenBank/DDBJ databases">
        <title>Aerococcus urinae genomes.</title>
        <authorList>
            <person name="Hilt E."/>
            <person name="Gilbert N.M."/>
            <person name="Thomas-White K."/>
            <person name="Putonti C."/>
            <person name="Lewis A.L."/>
            <person name="Visck K.L."/>
            <person name="Wolfe A.J."/>
        </authorList>
    </citation>
    <scope>NUCLEOTIDE SEQUENCE [LARGE SCALE GENOMIC DNA]</scope>
    <source>
        <strain evidence="1 2">UMB7480</strain>
    </source>
</reference>
<dbReference type="Proteomes" id="UP000251923">
    <property type="component" value="Unassembled WGS sequence"/>
</dbReference>
<dbReference type="Pfam" id="PF14015">
    <property type="entry name" value="DUF4231"/>
    <property type="match status" value="1"/>
</dbReference>
<gene>
    <name evidence="1" type="ORF">DBT54_08795</name>
</gene>
<dbReference type="EMBL" id="QMHM01000024">
    <property type="protein sequence ID" value="RAV77464.1"/>
    <property type="molecule type" value="Genomic_DNA"/>
</dbReference>
<organism evidence="1 2">
    <name type="scientific">Aerococcus urinae</name>
    <dbReference type="NCBI Taxonomy" id="1376"/>
    <lineage>
        <taxon>Bacteria</taxon>
        <taxon>Bacillati</taxon>
        <taxon>Bacillota</taxon>
        <taxon>Bacilli</taxon>
        <taxon>Lactobacillales</taxon>
        <taxon>Aerococcaceae</taxon>
        <taxon>Aerococcus</taxon>
    </lineage>
</organism>
<sequence>MNEKDYFQERLNDQINWYDSKSQHHQKWYKCFKIVELVSGFGIPIITTLKCPFFEVVSVIFSGLILFSEGIIALYSHHDNWVEYRKISEMLQHEKYMFLTNTGVYSNEKIPFKLLVERVESIISSENINWANMETDRKVKEN</sequence>
<dbReference type="InterPro" id="IPR025325">
    <property type="entry name" value="DUF4231"/>
</dbReference>
<dbReference type="AlphaFoldDB" id="A0A178HEN1"/>
<dbReference type="RefSeq" id="WP_064293062.1">
    <property type="nucleotide sequence ID" value="NZ_JASODP010000017.1"/>
</dbReference>
<evidence type="ECO:0000313" key="1">
    <source>
        <dbReference type="EMBL" id="RAV77464.1"/>
    </source>
</evidence>
<evidence type="ECO:0000313" key="2">
    <source>
        <dbReference type="Proteomes" id="UP000251923"/>
    </source>
</evidence>
<comment type="caution">
    <text evidence="1">The sequence shown here is derived from an EMBL/GenBank/DDBJ whole genome shotgun (WGS) entry which is preliminary data.</text>
</comment>